<dbReference type="Pfam" id="PF03592">
    <property type="entry name" value="Terminase_2"/>
    <property type="match status" value="1"/>
</dbReference>
<dbReference type="InterPro" id="IPR038713">
    <property type="entry name" value="Terminase_Gp1_N_sf"/>
</dbReference>
<keyword evidence="2" id="KW-0231">Viral genome packaging</keyword>
<protein>
    <submittedName>
        <fullName evidence="3">Phage terminase small subunit</fullName>
    </submittedName>
</protein>
<keyword evidence="1" id="KW-1188">Viral release from host cell</keyword>
<sequence>MAELNDKQARFVDEYLVDLNATQAAIRAGYSAKTAKQQGQRLLTHVDVQEAIVGRKTQRSVKTGIDAQWVLMRLAGDAEADLADLYDDAGALKPISEWPATFRKGLVSGVEVEELFEGQGENRKHIGRVRKIRLADRLKVIELIGKHVDVQAFKERIDHGLSDDLAAAIMAGNARVAGG</sequence>
<dbReference type="Gene3D" id="1.10.10.1400">
    <property type="entry name" value="Terminase, small subunit, N-terminal DNA-binding domain, HTH motif"/>
    <property type="match status" value="1"/>
</dbReference>
<dbReference type="RefSeq" id="WP_183627706.1">
    <property type="nucleotide sequence ID" value="NZ_JACIDX010000017.1"/>
</dbReference>
<evidence type="ECO:0000313" key="4">
    <source>
        <dbReference type="Proteomes" id="UP000548867"/>
    </source>
</evidence>
<dbReference type="AlphaFoldDB" id="A0A7W6CN72"/>
<name>A0A7W6CN72_9SPHN</name>
<comment type="caution">
    <text evidence="3">The sequence shown here is derived from an EMBL/GenBank/DDBJ whole genome shotgun (WGS) entry which is preliminary data.</text>
</comment>
<gene>
    <name evidence="3" type="ORF">GGR38_003822</name>
</gene>
<reference evidence="3 4" key="1">
    <citation type="submission" date="2020-08" db="EMBL/GenBank/DDBJ databases">
        <title>Genomic Encyclopedia of Type Strains, Phase IV (KMG-IV): sequencing the most valuable type-strain genomes for metagenomic binning, comparative biology and taxonomic classification.</title>
        <authorList>
            <person name="Goeker M."/>
        </authorList>
    </citation>
    <scope>NUCLEOTIDE SEQUENCE [LARGE SCALE GENOMIC DNA]</scope>
    <source>
        <strain evidence="3 4">DSM 27057</strain>
    </source>
</reference>
<evidence type="ECO:0000313" key="3">
    <source>
        <dbReference type="EMBL" id="MBB3956855.1"/>
    </source>
</evidence>
<dbReference type="PANTHER" id="PTHR41328">
    <property type="entry name" value="TERMINASE SMALL SUBUNIT-RELATED"/>
    <property type="match status" value="1"/>
</dbReference>
<accession>A0A7W6CN72</accession>
<evidence type="ECO:0000256" key="1">
    <source>
        <dbReference type="ARBA" id="ARBA00022612"/>
    </source>
</evidence>
<dbReference type="EMBL" id="JACIDX010000017">
    <property type="protein sequence ID" value="MBB3956855.1"/>
    <property type="molecule type" value="Genomic_DNA"/>
</dbReference>
<dbReference type="InterPro" id="IPR052404">
    <property type="entry name" value="SPP1-like_terminase"/>
</dbReference>
<dbReference type="InterPro" id="IPR005335">
    <property type="entry name" value="Terminase_ssu"/>
</dbReference>
<organism evidence="3 4">
    <name type="scientific">Novosphingobium sediminicola</name>
    <dbReference type="NCBI Taxonomy" id="563162"/>
    <lineage>
        <taxon>Bacteria</taxon>
        <taxon>Pseudomonadati</taxon>
        <taxon>Pseudomonadota</taxon>
        <taxon>Alphaproteobacteria</taxon>
        <taxon>Sphingomonadales</taxon>
        <taxon>Sphingomonadaceae</taxon>
        <taxon>Novosphingobium</taxon>
    </lineage>
</organism>
<evidence type="ECO:0000256" key="2">
    <source>
        <dbReference type="ARBA" id="ARBA00023219"/>
    </source>
</evidence>
<keyword evidence="4" id="KW-1185">Reference proteome</keyword>
<proteinExistence type="predicted"/>
<dbReference type="Proteomes" id="UP000548867">
    <property type="component" value="Unassembled WGS sequence"/>
</dbReference>
<dbReference type="GO" id="GO:0051276">
    <property type="term" value="P:chromosome organization"/>
    <property type="evidence" value="ECO:0007669"/>
    <property type="project" value="InterPro"/>
</dbReference>
<dbReference type="PANTHER" id="PTHR41328:SF2">
    <property type="entry name" value="TERMINASE SMALL SUBUNIT"/>
    <property type="match status" value="1"/>
</dbReference>